<gene>
    <name evidence="1" type="ORF">ERX40_10085</name>
</gene>
<reference evidence="1 2" key="1">
    <citation type="submission" date="2019-01" db="EMBL/GenBank/DDBJ databases">
        <title>Draft genome sequences of the type strains of six Macrococcus species.</title>
        <authorList>
            <person name="Mazhar S."/>
            <person name="Altermann E."/>
            <person name="Hill C."/>
            <person name="Mcauliffe O."/>
        </authorList>
    </citation>
    <scope>NUCLEOTIDE SEQUENCE [LARGE SCALE GENOMIC DNA]</scope>
    <source>
        <strain evidence="1 2">ATCC 51828</strain>
    </source>
</reference>
<name>A0A9Q8CC16_9STAP</name>
<comment type="caution">
    <text evidence="1">The sequence shown here is derived from an EMBL/GenBank/DDBJ whole genome shotgun (WGS) entry which is preliminary data.</text>
</comment>
<proteinExistence type="predicted"/>
<organism evidence="1 2">
    <name type="scientific">Macrococcus carouselicus</name>
    <dbReference type="NCBI Taxonomy" id="69969"/>
    <lineage>
        <taxon>Bacteria</taxon>
        <taxon>Bacillati</taxon>
        <taxon>Bacillota</taxon>
        <taxon>Bacilli</taxon>
        <taxon>Bacillales</taxon>
        <taxon>Staphylococcaceae</taxon>
        <taxon>Macrococcus</taxon>
    </lineage>
</organism>
<dbReference type="EMBL" id="SCWD01000006">
    <property type="protein sequence ID" value="TDL95522.1"/>
    <property type="molecule type" value="Genomic_DNA"/>
</dbReference>
<dbReference type="OrthoDB" id="9911539at2"/>
<dbReference type="RefSeq" id="WP_133418370.1">
    <property type="nucleotide sequence ID" value="NZ_SCWD01000006.1"/>
</dbReference>
<protein>
    <submittedName>
        <fullName evidence="1">Uncharacterized protein</fullName>
    </submittedName>
</protein>
<keyword evidence="2" id="KW-1185">Reference proteome</keyword>
<sequence length="112" mass="13369">MKTIKDIISLKSQPHNIFPDQYSALFLSLENYFISKSDRESAIRSIVNDYDYKARLFIYYQLDVMIEHEKSELFEILSLTMDDTFLAQEYYNEIETNVDQQVIDNIRDQHNS</sequence>
<evidence type="ECO:0000313" key="1">
    <source>
        <dbReference type="EMBL" id="TDL95522.1"/>
    </source>
</evidence>
<dbReference type="AlphaFoldDB" id="A0A9Q8CC16"/>
<accession>A0A9Q8CC16</accession>
<evidence type="ECO:0000313" key="2">
    <source>
        <dbReference type="Proteomes" id="UP000295280"/>
    </source>
</evidence>
<dbReference type="Proteomes" id="UP000295280">
    <property type="component" value="Unassembled WGS sequence"/>
</dbReference>